<feature type="compositionally biased region" description="Low complexity" evidence="1">
    <location>
        <begin position="77"/>
        <end position="119"/>
    </location>
</feature>
<keyword evidence="3" id="KW-1185">Reference proteome</keyword>
<organism evidence="2 3">
    <name type="scientific">Edaphochlamys debaryana</name>
    <dbReference type="NCBI Taxonomy" id="47281"/>
    <lineage>
        <taxon>Eukaryota</taxon>
        <taxon>Viridiplantae</taxon>
        <taxon>Chlorophyta</taxon>
        <taxon>core chlorophytes</taxon>
        <taxon>Chlorophyceae</taxon>
        <taxon>CS clade</taxon>
        <taxon>Chlamydomonadales</taxon>
        <taxon>Chlamydomonadales incertae sedis</taxon>
        <taxon>Edaphochlamys</taxon>
    </lineage>
</organism>
<dbReference type="AlphaFoldDB" id="A0A835XEX8"/>
<dbReference type="Proteomes" id="UP000612055">
    <property type="component" value="Unassembled WGS sequence"/>
</dbReference>
<dbReference type="EMBL" id="JAEHOE010000222">
    <property type="protein sequence ID" value="KAG2482446.1"/>
    <property type="molecule type" value="Genomic_DNA"/>
</dbReference>
<evidence type="ECO:0000256" key="1">
    <source>
        <dbReference type="SAM" id="MobiDB-lite"/>
    </source>
</evidence>
<evidence type="ECO:0000313" key="3">
    <source>
        <dbReference type="Proteomes" id="UP000612055"/>
    </source>
</evidence>
<name>A0A835XEX8_9CHLO</name>
<gene>
    <name evidence="2" type="ORF">HYH03_018616</name>
</gene>
<feature type="region of interest" description="Disordered" evidence="1">
    <location>
        <begin position="63"/>
        <end position="187"/>
    </location>
</feature>
<evidence type="ECO:0000313" key="2">
    <source>
        <dbReference type="EMBL" id="KAG2482446.1"/>
    </source>
</evidence>
<sequence>MAGLDLGPWARSKVASSIDYLERRNIQLPTAPTDPTDQWRWVEWATAVFAAALDAELGANVPPPAAPAVEGGGQGGQPSSSGSAASAAAGCLAAPPLSAPAGGSGSAPERGSAAAPESGSGPGSSGPGRAPPRDLPVHQQRAVGQVLAPGDARAAGQAPAAAGQAPAARDAGAPSPATEPGRQQLRTGALLRRAVPSSVLIGDAPSMLQVHVSGSSSGPQAWCGSKHWRMWRR</sequence>
<protein>
    <submittedName>
        <fullName evidence="2">Uncharacterized protein</fullName>
    </submittedName>
</protein>
<feature type="compositionally biased region" description="Low complexity" evidence="1">
    <location>
        <begin position="148"/>
        <end position="174"/>
    </location>
</feature>
<comment type="caution">
    <text evidence="2">The sequence shown here is derived from an EMBL/GenBank/DDBJ whole genome shotgun (WGS) entry which is preliminary data.</text>
</comment>
<reference evidence="2" key="1">
    <citation type="journal article" date="2020" name="bioRxiv">
        <title>Comparative genomics of Chlamydomonas.</title>
        <authorList>
            <person name="Craig R.J."/>
            <person name="Hasan A.R."/>
            <person name="Ness R.W."/>
            <person name="Keightley P.D."/>
        </authorList>
    </citation>
    <scope>NUCLEOTIDE SEQUENCE</scope>
    <source>
        <strain evidence="2">CCAP 11/70</strain>
    </source>
</reference>
<accession>A0A835XEX8</accession>
<feature type="region of interest" description="Disordered" evidence="1">
    <location>
        <begin position="211"/>
        <end position="233"/>
    </location>
</feature>
<proteinExistence type="predicted"/>